<dbReference type="InterPro" id="IPR044878">
    <property type="entry name" value="UbiA_sf"/>
</dbReference>
<name>A0A1J8PAL1_9COXI</name>
<proteinExistence type="predicted"/>
<dbReference type="CDD" id="cd13963">
    <property type="entry name" value="PT_UbiA_2"/>
    <property type="match status" value="1"/>
</dbReference>
<organism evidence="7 8">
    <name type="scientific">Candidatus Rickettsiella isopodorum</name>
    <dbReference type="NCBI Taxonomy" id="1225476"/>
    <lineage>
        <taxon>Bacteria</taxon>
        <taxon>Pseudomonadati</taxon>
        <taxon>Pseudomonadota</taxon>
        <taxon>Gammaproteobacteria</taxon>
        <taxon>Legionellales</taxon>
        <taxon>Coxiellaceae</taxon>
        <taxon>Rickettsiella</taxon>
    </lineage>
</organism>
<dbReference type="GO" id="GO:0016765">
    <property type="term" value="F:transferase activity, transferring alkyl or aryl (other than methyl) groups"/>
    <property type="evidence" value="ECO:0007669"/>
    <property type="project" value="InterPro"/>
</dbReference>
<evidence type="ECO:0000313" key="8">
    <source>
        <dbReference type="Proteomes" id="UP000183924"/>
    </source>
</evidence>
<feature type="transmembrane region" description="Helical" evidence="6">
    <location>
        <begin position="140"/>
        <end position="160"/>
    </location>
</feature>
<keyword evidence="8" id="KW-1185">Reference proteome</keyword>
<dbReference type="Gene3D" id="1.10.357.140">
    <property type="entry name" value="UbiA prenyltransferase"/>
    <property type="match status" value="1"/>
</dbReference>
<gene>
    <name evidence="7" type="ORF">A1D18_06155</name>
</gene>
<evidence type="ECO:0000256" key="1">
    <source>
        <dbReference type="ARBA" id="ARBA00004141"/>
    </source>
</evidence>
<dbReference type="AlphaFoldDB" id="A0A1J8PAL1"/>
<dbReference type="Pfam" id="PF01040">
    <property type="entry name" value="UbiA"/>
    <property type="match status" value="1"/>
</dbReference>
<dbReference type="RefSeq" id="WP_071662903.1">
    <property type="nucleotide sequence ID" value="NZ_LUKY01000033.1"/>
</dbReference>
<feature type="transmembrane region" description="Helical" evidence="6">
    <location>
        <begin position="21"/>
        <end position="39"/>
    </location>
</feature>
<evidence type="ECO:0000256" key="5">
    <source>
        <dbReference type="ARBA" id="ARBA00023136"/>
    </source>
</evidence>
<comment type="subcellular location">
    <subcellularLocation>
        <location evidence="1">Membrane</location>
        <topology evidence="1">Multi-pass membrane protein</topology>
    </subcellularLocation>
</comment>
<protein>
    <recommendedName>
        <fullName evidence="9">Prenyltransferase</fullName>
    </recommendedName>
</protein>
<dbReference type="STRING" id="1225476.A1D18_06155"/>
<keyword evidence="4 6" id="KW-1133">Transmembrane helix</keyword>
<dbReference type="Proteomes" id="UP000183924">
    <property type="component" value="Unassembled WGS sequence"/>
</dbReference>
<accession>A0A1J8PAL1</accession>
<feature type="transmembrane region" description="Helical" evidence="6">
    <location>
        <begin position="244"/>
        <end position="261"/>
    </location>
</feature>
<feature type="transmembrane region" description="Helical" evidence="6">
    <location>
        <begin position="116"/>
        <end position="133"/>
    </location>
</feature>
<keyword evidence="5 6" id="KW-0472">Membrane</keyword>
<feature type="transmembrane region" description="Helical" evidence="6">
    <location>
        <begin position="51"/>
        <end position="68"/>
    </location>
</feature>
<dbReference type="GO" id="GO:0005886">
    <property type="term" value="C:plasma membrane"/>
    <property type="evidence" value="ECO:0007669"/>
    <property type="project" value="TreeGrafter"/>
</dbReference>
<dbReference type="InterPro" id="IPR039653">
    <property type="entry name" value="Prenyltransferase"/>
</dbReference>
<keyword evidence="2" id="KW-1003">Cell membrane</keyword>
<dbReference type="GO" id="GO:0009247">
    <property type="term" value="P:glycolipid biosynthetic process"/>
    <property type="evidence" value="ECO:0007669"/>
    <property type="project" value="TreeGrafter"/>
</dbReference>
<dbReference type="PANTHER" id="PTHR11048:SF5">
    <property type="entry name" value="DECAPRENYL-PHOSPHATE PHOSPHORIBOSYLTRANSFERASE"/>
    <property type="match status" value="1"/>
</dbReference>
<keyword evidence="3 6" id="KW-0812">Transmembrane</keyword>
<dbReference type="PANTHER" id="PTHR11048">
    <property type="entry name" value="PRENYLTRANSFERASES"/>
    <property type="match status" value="1"/>
</dbReference>
<feature type="transmembrane region" description="Helical" evidence="6">
    <location>
        <begin position="282"/>
        <end position="302"/>
    </location>
</feature>
<feature type="transmembrane region" description="Helical" evidence="6">
    <location>
        <begin position="212"/>
        <end position="232"/>
    </location>
</feature>
<feature type="transmembrane region" description="Helical" evidence="6">
    <location>
        <begin position="166"/>
        <end position="186"/>
    </location>
</feature>
<evidence type="ECO:0000256" key="4">
    <source>
        <dbReference type="ARBA" id="ARBA00022989"/>
    </source>
</evidence>
<evidence type="ECO:0000256" key="6">
    <source>
        <dbReference type="SAM" id="Phobius"/>
    </source>
</evidence>
<evidence type="ECO:0000256" key="3">
    <source>
        <dbReference type="ARBA" id="ARBA00022692"/>
    </source>
</evidence>
<dbReference type="EMBL" id="LUKY01000033">
    <property type="protein sequence ID" value="OIZ94415.1"/>
    <property type="molecule type" value="Genomic_DNA"/>
</dbReference>
<evidence type="ECO:0000313" key="7">
    <source>
        <dbReference type="EMBL" id="OIZ94415.1"/>
    </source>
</evidence>
<comment type="caution">
    <text evidence="7">The sequence shown here is derived from an EMBL/GenBank/DDBJ whole genome shotgun (WGS) entry which is preliminary data.</text>
</comment>
<dbReference type="InterPro" id="IPR000537">
    <property type="entry name" value="UbiA_prenyltransferase"/>
</dbReference>
<evidence type="ECO:0000256" key="2">
    <source>
        <dbReference type="ARBA" id="ARBA00022475"/>
    </source>
</evidence>
<sequence>MLNKKNKIKIRACFKAIRPYHAIKNILLFIPLFVGHQYFNPIAIKNSFLGFFIFCLLASSAYLINDLVDLENDKQHIKKQKRSFASGELSLKTGYIFAPLLTLIALSLSIFLPHKFLIIAISYYCLTLIYSFFLKKIKWLDVILLAILYSMRVFAGMTLIQNGFSFWLIFFALFLFFSLALLKRYAELTLMQTKNKRSILGRAYEIKDKTNLAILGHISGYFSVLIFIFYIYSAKAQFFYSSPLLLWFICPCLFIWLNHMWQLAQEGKIHDDPVVFTVKNSFSWIFLMLIVLITVLATWITFSLNGIS</sequence>
<evidence type="ECO:0008006" key="9">
    <source>
        <dbReference type="Google" id="ProtNLM"/>
    </source>
</evidence>
<reference evidence="7 8" key="1">
    <citation type="submission" date="2016-03" db="EMBL/GenBank/DDBJ databases">
        <title>Comparative genomics of Rickettsiella.</title>
        <authorList>
            <person name="Chandler C."/>
            <person name="Wang Y."/>
        </authorList>
    </citation>
    <scope>NUCLEOTIDE SEQUENCE [LARGE SCALE GENOMIC DNA]</scope>
    <source>
        <strain evidence="7 8">RCFS May 2013</strain>
    </source>
</reference>
<feature type="transmembrane region" description="Helical" evidence="6">
    <location>
        <begin position="89"/>
        <end position="110"/>
    </location>
</feature>